<evidence type="ECO:0000313" key="2">
    <source>
        <dbReference type="EMBL" id="WVY97319.1"/>
    </source>
</evidence>
<organism evidence="2 3">
    <name type="scientific">Vigna mungo</name>
    <name type="common">Black gram</name>
    <name type="synonym">Phaseolus mungo</name>
    <dbReference type="NCBI Taxonomy" id="3915"/>
    <lineage>
        <taxon>Eukaryota</taxon>
        <taxon>Viridiplantae</taxon>
        <taxon>Streptophyta</taxon>
        <taxon>Embryophyta</taxon>
        <taxon>Tracheophyta</taxon>
        <taxon>Spermatophyta</taxon>
        <taxon>Magnoliopsida</taxon>
        <taxon>eudicotyledons</taxon>
        <taxon>Gunneridae</taxon>
        <taxon>Pentapetalae</taxon>
        <taxon>rosids</taxon>
        <taxon>fabids</taxon>
        <taxon>Fabales</taxon>
        <taxon>Fabaceae</taxon>
        <taxon>Papilionoideae</taxon>
        <taxon>50 kb inversion clade</taxon>
        <taxon>NPAAA clade</taxon>
        <taxon>indigoferoid/millettioid clade</taxon>
        <taxon>Phaseoleae</taxon>
        <taxon>Vigna</taxon>
    </lineage>
</organism>
<sequence length="186" mass="20820">MQCLSRRTSKYGSSQETSCGFPLDLNINIQSLLTRTPTSKFTPFKLKITIRNHHPVLDFTMIRSFVGKIQKGVSQIVPGKPALNYINENQLENTGAVPEDVSKGYFAVIAIKDGEIKRFVVELDYLTNPAFLGLLDQAGEEYGFKQQGTLAVPCKPKELQKILDGWRVRPDSIKGAGRDLYVPKFL</sequence>
<dbReference type="PANTHER" id="PTHR31374">
    <property type="entry name" value="AUXIN-INDUCED PROTEIN-LIKE-RELATED"/>
    <property type="match status" value="1"/>
</dbReference>
<reference evidence="2 3" key="1">
    <citation type="journal article" date="2023" name="Life. Sci Alliance">
        <title>Evolutionary insights into 3D genome organization and epigenetic landscape of Vigna mungo.</title>
        <authorList>
            <person name="Junaid A."/>
            <person name="Singh B."/>
            <person name="Bhatia S."/>
        </authorList>
    </citation>
    <scope>NUCLEOTIDE SEQUENCE [LARGE SCALE GENOMIC DNA]</scope>
    <source>
        <strain evidence="2">Urdbean</strain>
    </source>
</reference>
<proteinExistence type="inferred from homology"/>
<keyword evidence="3" id="KW-1185">Reference proteome</keyword>
<dbReference type="Proteomes" id="UP001374535">
    <property type="component" value="Chromosome 9"/>
</dbReference>
<comment type="similarity">
    <text evidence="1">Belongs to the ARG7 family.</text>
</comment>
<dbReference type="PANTHER" id="PTHR31374:SF188">
    <property type="entry name" value="SAUR-LIKE AUXIN-RESPONSIVE FAMILY PROTEIN"/>
    <property type="match status" value="1"/>
</dbReference>
<dbReference type="InterPro" id="IPR003676">
    <property type="entry name" value="SAUR_fam"/>
</dbReference>
<evidence type="ECO:0000313" key="3">
    <source>
        <dbReference type="Proteomes" id="UP001374535"/>
    </source>
</evidence>
<evidence type="ECO:0000256" key="1">
    <source>
        <dbReference type="ARBA" id="ARBA00006974"/>
    </source>
</evidence>
<gene>
    <name evidence="2" type="ORF">V8G54_029470</name>
</gene>
<dbReference type="EMBL" id="CP144692">
    <property type="protein sequence ID" value="WVY97319.1"/>
    <property type="molecule type" value="Genomic_DNA"/>
</dbReference>
<accession>A0AAQ3MVB2</accession>
<dbReference type="AlphaFoldDB" id="A0AAQ3MVB2"/>
<name>A0AAQ3MVB2_VIGMU</name>
<dbReference type="GO" id="GO:0009733">
    <property type="term" value="P:response to auxin"/>
    <property type="evidence" value="ECO:0007669"/>
    <property type="project" value="InterPro"/>
</dbReference>
<protein>
    <submittedName>
        <fullName evidence="2">Uncharacterized protein</fullName>
    </submittedName>
</protein>
<dbReference type="Pfam" id="PF02519">
    <property type="entry name" value="Auxin_inducible"/>
    <property type="match status" value="1"/>
</dbReference>